<evidence type="ECO:0000256" key="4">
    <source>
        <dbReference type="ARBA" id="ARBA00025748"/>
    </source>
</evidence>
<organism evidence="10 11">
    <name type="scientific">Salix brachista</name>
    <dbReference type="NCBI Taxonomy" id="2182728"/>
    <lineage>
        <taxon>Eukaryota</taxon>
        <taxon>Viridiplantae</taxon>
        <taxon>Streptophyta</taxon>
        <taxon>Embryophyta</taxon>
        <taxon>Tracheophyta</taxon>
        <taxon>Spermatophyta</taxon>
        <taxon>Magnoliopsida</taxon>
        <taxon>eudicotyledons</taxon>
        <taxon>Gunneridae</taxon>
        <taxon>Pentapetalae</taxon>
        <taxon>rosids</taxon>
        <taxon>fabids</taxon>
        <taxon>Malpighiales</taxon>
        <taxon>Salicaceae</taxon>
        <taxon>Saliceae</taxon>
        <taxon>Salix</taxon>
    </lineage>
</organism>
<feature type="compositionally biased region" description="Basic and acidic residues" evidence="8">
    <location>
        <begin position="300"/>
        <end position="317"/>
    </location>
</feature>
<feature type="compositionally biased region" description="Polar residues" evidence="8">
    <location>
        <begin position="1"/>
        <end position="10"/>
    </location>
</feature>
<accession>A0A5N5MN44</accession>
<feature type="region of interest" description="Disordered" evidence="8">
    <location>
        <begin position="284"/>
        <end position="317"/>
    </location>
</feature>
<dbReference type="InterPro" id="IPR009057">
    <property type="entry name" value="Homeodomain-like_sf"/>
</dbReference>
<comment type="caution">
    <text evidence="10">The sequence shown here is derived from an EMBL/GenBank/DDBJ whole genome shotgun (WGS) entry which is preliminary data.</text>
</comment>
<keyword evidence="5 6" id="KW-0371">Homeobox</keyword>
<keyword evidence="3 7" id="KW-0804">Transcription</keyword>
<dbReference type="GO" id="GO:0043565">
    <property type="term" value="F:sequence-specific DNA binding"/>
    <property type="evidence" value="ECO:0007669"/>
    <property type="project" value="TreeGrafter"/>
</dbReference>
<dbReference type="GO" id="GO:0000981">
    <property type="term" value="F:DNA-binding transcription factor activity, RNA polymerase II-specific"/>
    <property type="evidence" value="ECO:0007669"/>
    <property type="project" value="UniProtKB-UniRule"/>
</dbReference>
<dbReference type="Proteomes" id="UP000326939">
    <property type="component" value="Chromosome 5"/>
</dbReference>
<dbReference type="PANTHER" id="PTHR24326">
    <property type="entry name" value="HOMEOBOX-LEUCINE ZIPPER PROTEIN"/>
    <property type="match status" value="1"/>
</dbReference>
<evidence type="ECO:0000313" key="10">
    <source>
        <dbReference type="EMBL" id="KAB5556472.1"/>
    </source>
</evidence>
<evidence type="ECO:0000256" key="3">
    <source>
        <dbReference type="ARBA" id="ARBA00023163"/>
    </source>
</evidence>
<dbReference type="SUPFAM" id="SSF46689">
    <property type="entry name" value="Homeodomain-like"/>
    <property type="match status" value="1"/>
</dbReference>
<gene>
    <name evidence="10" type="ORF">DKX38_007381</name>
</gene>
<dbReference type="AlphaFoldDB" id="A0A5N5MN44"/>
<dbReference type="Pfam" id="PF00046">
    <property type="entry name" value="Homeodomain"/>
    <property type="match status" value="1"/>
</dbReference>
<keyword evidence="2 7" id="KW-0805">Transcription regulation</keyword>
<proteinExistence type="inferred from homology"/>
<feature type="region of interest" description="Disordered" evidence="8">
    <location>
        <begin position="180"/>
        <end position="200"/>
    </location>
</feature>
<dbReference type="CDD" id="cd00086">
    <property type="entry name" value="homeodomain"/>
    <property type="match status" value="1"/>
</dbReference>
<protein>
    <recommendedName>
        <fullName evidence="7">Homeobox-leucine zipper protein</fullName>
    </recommendedName>
    <alternativeName>
        <fullName evidence="7">HD-ZIP protein</fullName>
    </alternativeName>
    <alternativeName>
        <fullName evidence="7">Homeodomain transcription factor</fullName>
    </alternativeName>
</protein>
<dbReference type="PANTHER" id="PTHR24326:SF547">
    <property type="entry name" value="HOMEOBOX-LEUCINE ZIPPER PROTEIN ATHB-6"/>
    <property type="match status" value="1"/>
</dbReference>
<dbReference type="SMART" id="SM00389">
    <property type="entry name" value="HOX"/>
    <property type="match status" value="1"/>
</dbReference>
<comment type="subcellular location">
    <subcellularLocation>
        <location evidence="1 5 6">Nucleus</location>
    </subcellularLocation>
</comment>
<evidence type="ECO:0000259" key="9">
    <source>
        <dbReference type="PROSITE" id="PS50071"/>
    </source>
</evidence>
<dbReference type="InterPro" id="IPR045224">
    <property type="entry name" value="HDZip_class_I_plant"/>
</dbReference>
<sequence length="343" mass="38097">MKRSLGSSDSLGALMSICPNTEEHSPRNNAHVYSREFQSMLNDLDEEGCVEESGGHVTEKKRRLSGDQVKALEKNFEVENKLEPERKVKLAQELGLQPRQIRELKAKLNEENTESNVSVKEEIILAESEEKATEEDAPPLLDSITASENKGLNYEKFNSSSSINIGLGASLFPDFKDGSSDSDSSAILNEDNSPNPAISSSGILQSQLMMSPPPSSSLKFNCSASSSSPSTMNCFQFSKTFQTQFVKLEEHNFFSSEEACNFFSDEQPPTLHCAYLGLQRAKGERSDKNRSMKMTRGKKERFDGDWNGKKREAGTEREQSHTWAHWVIASNCIICIISCAGND</sequence>
<comment type="similarity">
    <text evidence="4 7">Belongs to the HD-ZIP homeobox family. Class I subfamily.</text>
</comment>
<dbReference type="Gene3D" id="1.10.10.60">
    <property type="entry name" value="Homeodomain-like"/>
    <property type="match status" value="1"/>
</dbReference>
<dbReference type="GO" id="GO:0045893">
    <property type="term" value="P:positive regulation of DNA-templated transcription"/>
    <property type="evidence" value="ECO:0007669"/>
    <property type="project" value="TreeGrafter"/>
</dbReference>
<feature type="compositionally biased region" description="Polar residues" evidence="8">
    <location>
        <begin position="186"/>
        <end position="200"/>
    </location>
</feature>
<evidence type="ECO:0000256" key="1">
    <source>
        <dbReference type="ARBA" id="ARBA00004123"/>
    </source>
</evidence>
<dbReference type="GO" id="GO:0005634">
    <property type="term" value="C:nucleus"/>
    <property type="evidence" value="ECO:0007669"/>
    <property type="project" value="UniProtKB-SubCell"/>
</dbReference>
<keyword evidence="5 6" id="KW-0238">DNA-binding</keyword>
<name>A0A5N5MN44_9ROSI</name>
<dbReference type="PROSITE" id="PS50071">
    <property type="entry name" value="HOMEOBOX_2"/>
    <property type="match status" value="1"/>
</dbReference>
<evidence type="ECO:0000256" key="6">
    <source>
        <dbReference type="RuleBase" id="RU000682"/>
    </source>
</evidence>
<feature type="domain" description="Homeobox" evidence="9">
    <location>
        <begin position="55"/>
        <end position="102"/>
    </location>
</feature>
<reference evidence="11" key="1">
    <citation type="journal article" date="2019" name="Gigascience">
        <title>De novo genome assembly of the endangered Acer yangbiense, a plant species with extremely small populations endemic to Yunnan Province, China.</title>
        <authorList>
            <person name="Yang J."/>
            <person name="Wariss H.M."/>
            <person name="Tao L."/>
            <person name="Zhang R."/>
            <person name="Yun Q."/>
            <person name="Hollingsworth P."/>
            <person name="Dao Z."/>
            <person name="Luo G."/>
            <person name="Guo H."/>
            <person name="Ma Y."/>
            <person name="Sun W."/>
        </authorList>
    </citation>
    <scope>NUCLEOTIDE SEQUENCE [LARGE SCALE GENOMIC DNA]</scope>
    <source>
        <strain evidence="11">cv. br00</strain>
    </source>
</reference>
<evidence type="ECO:0000256" key="2">
    <source>
        <dbReference type="ARBA" id="ARBA00023015"/>
    </source>
</evidence>
<feature type="DNA-binding region" description="Homeobox" evidence="5">
    <location>
        <begin position="57"/>
        <end position="103"/>
    </location>
</feature>
<keyword evidence="5 6" id="KW-0539">Nucleus</keyword>
<evidence type="ECO:0000256" key="5">
    <source>
        <dbReference type="PROSITE-ProRule" id="PRU00108"/>
    </source>
</evidence>
<evidence type="ECO:0000256" key="7">
    <source>
        <dbReference type="RuleBase" id="RU369038"/>
    </source>
</evidence>
<dbReference type="EMBL" id="VDCV01000005">
    <property type="protein sequence ID" value="KAB5556472.1"/>
    <property type="molecule type" value="Genomic_DNA"/>
</dbReference>
<evidence type="ECO:0000313" key="11">
    <source>
        <dbReference type="Proteomes" id="UP000326939"/>
    </source>
</evidence>
<keyword evidence="11" id="KW-1185">Reference proteome</keyword>
<dbReference type="InterPro" id="IPR001356">
    <property type="entry name" value="HD"/>
</dbReference>
<feature type="region of interest" description="Disordered" evidence="8">
    <location>
        <begin position="1"/>
        <end position="30"/>
    </location>
</feature>
<evidence type="ECO:0000256" key="8">
    <source>
        <dbReference type="SAM" id="MobiDB-lite"/>
    </source>
</evidence>
<comment type="function">
    <text evidence="7">Transcription factor.</text>
</comment>